<dbReference type="RefSeq" id="XP_040155280.1">
    <property type="nucleotide sequence ID" value="XM_040299346.1"/>
</dbReference>
<dbReference type="Gene3D" id="3.30.160.60">
    <property type="entry name" value="Classic Zinc Finger"/>
    <property type="match status" value="4"/>
</dbReference>
<feature type="domain" description="C2H2-type" evidence="5">
    <location>
        <begin position="286"/>
        <end position="313"/>
    </location>
</feature>
<protein>
    <recommendedName>
        <fullName evidence="5">C2H2-type domain-containing protein</fullName>
    </recommendedName>
</protein>
<dbReference type="Pfam" id="PF13894">
    <property type="entry name" value="zf-C2H2_4"/>
    <property type="match status" value="1"/>
</dbReference>
<feature type="domain" description="C2H2-type" evidence="5">
    <location>
        <begin position="167"/>
        <end position="195"/>
    </location>
</feature>
<dbReference type="PROSITE" id="PS50157">
    <property type="entry name" value="ZINC_FINGER_C2H2_2"/>
    <property type="match status" value="4"/>
</dbReference>
<proteinExistence type="predicted"/>
<dbReference type="EMBL" id="APCN01000023">
    <property type="status" value="NOT_ANNOTATED_CDS"/>
    <property type="molecule type" value="Genomic_DNA"/>
</dbReference>
<keyword evidence="2" id="KW-0677">Repeat</keyword>
<dbReference type="Proteomes" id="UP000075840">
    <property type="component" value="Unassembled WGS sequence"/>
</dbReference>
<dbReference type="GO" id="GO:0005634">
    <property type="term" value="C:nucleus"/>
    <property type="evidence" value="ECO:0007669"/>
    <property type="project" value="TreeGrafter"/>
</dbReference>
<evidence type="ECO:0000256" key="4">
    <source>
        <dbReference type="ARBA" id="ARBA00022833"/>
    </source>
</evidence>
<keyword evidence="7" id="KW-1185">Reference proteome</keyword>
<dbReference type="GO" id="GO:0008270">
    <property type="term" value="F:zinc ion binding"/>
    <property type="evidence" value="ECO:0007669"/>
    <property type="project" value="UniProtKB-KW"/>
</dbReference>
<dbReference type="PANTHER" id="PTHR24379:SF127">
    <property type="entry name" value="BLOODY FINGERS-RELATED"/>
    <property type="match status" value="1"/>
</dbReference>
<keyword evidence="4" id="KW-0862">Zinc</keyword>
<dbReference type="EnsemblMetazoa" id="AARA007262-RA">
    <property type="protein sequence ID" value="AARA007262-PA"/>
    <property type="gene ID" value="AARA007262"/>
</dbReference>
<sequence>MIANYQIKRENDPTEPLTQTLADRTVSESYLLTASNAHSTDSAGESSFVSEIEIGATTIASQFEENVQIKREYSSTDEGSMEQQLMTDDHTTEHFTSTTDAENQSLPFGCEYCDASFMNLRQLNNHRRNHQLDMCPVCKKTIVARYLKEHVALNHPKSDALPQKRIYKCDQCEKLFYCKTLLIDHQRNHQTKECPYCKQMVKLRVLNMHIARKHSAIVSQTEHCTFPCDQCDRVFGTKALLVDHQRDHLSKNCPECGVKVLARCLKKHMARKHPPGGLGVKASRSYQCEQCDKTYSNKRTLIVHQAKHQTADEGKVV</sequence>
<keyword evidence="1" id="KW-0479">Metal-binding</keyword>
<feature type="domain" description="C2H2-type" evidence="5">
    <location>
        <begin position="226"/>
        <end position="253"/>
    </location>
</feature>
<dbReference type="VEuPathDB" id="VectorBase:AARA21_005984"/>
<dbReference type="PROSITE" id="PS00028">
    <property type="entry name" value="ZINC_FINGER_C2H2_1"/>
    <property type="match status" value="4"/>
</dbReference>
<dbReference type="VEuPathDB" id="VectorBase:AARA007262"/>
<feature type="domain" description="C2H2-type" evidence="5">
    <location>
        <begin position="108"/>
        <end position="130"/>
    </location>
</feature>
<evidence type="ECO:0000256" key="2">
    <source>
        <dbReference type="ARBA" id="ARBA00022737"/>
    </source>
</evidence>
<dbReference type="InterPro" id="IPR036236">
    <property type="entry name" value="Znf_C2H2_sf"/>
</dbReference>
<organism evidence="6 7">
    <name type="scientific">Anopheles arabiensis</name>
    <name type="common">Mosquito</name>
    <dbReference type="NCBI Taxonomy" id="7173"/>
    <lineage>
        <taxon>Eukaryota</taxon>
        <taxon>Metazoa</taxon>
        <taxon>Ecdysozoa</taxon>
        <taxon>Arthropoda</taxon>
        <taxon>Hexapoda</taxon>
        <taxon>Insecta</taxon>
        <taxon>Pterygota</taxon>
        <taxon>Neoptera</taxon>
        <taxon>Endopterygota</taxon>
        <taxon>Diptera</taxon>
        <taxon>Nematocera</taxon>
        <taxon>Culicoidea</taxon>
        <taxon>Culicidae</taxon>
        <taxon>Anophelinae</taxon>
        <taxon>Anopheles</taxon>
    </lineage>
</organism>
<evidence type="ECO:0000256" key="3">
    <source>
        <dbReference type="ARBA" id="ARBA00022771"/>
    </source>
</evidence>
<dbReference type="SMART" id="SM00355">
    <property type="entry name" value="ZnF_C2H2"/>
    <property type="match status" value="7"/>
</dbReference>
<name>A0A182I123_ANOAR</name>
<dbReference type="AlphaFoldDB" id="A0A182I123"/>
<dbReference type="GO" id="GO:0000981">
    <property type="term" value="F:DNA-binding transcription factor activity, RNA polymerase II-specific"/>
    <property type="evidence" value="ECO:0007669"/>
    <property type="project" value="TreeGrafter"/>
</dbReference>
<keyword evidence="3" id="KW-0863">Zinc-finger</keyword>
<evidence type="ECO:0000256" key="1">
    <source>
        <dbReference type="ARBA" id="ARBA00022723"/>
    </source>
</evidence>
<dbReference type="GO" id="GO:0000977">
    <property type="term" value="F:RNA polymerase II transcription regulatory region sequence-specific DNA binding"/>
    <property type="evidence" value="ECO:0007669"/>
    <property type="project" value="TreeGrafter"/>
</dbReference>
<dbReference type="SUPFAM" id="SSF57667">
    <property type="entry name" value="beta-beta-alpha zinc fingers"/>
    <property type="match status" value="2"/>
</dbReference>
<dbReference type="RefSeq" id="XP_040155279.1">
    <property type="nucleotide sequence ID" value="XM_040299345.1"/>
</dbReference>
<dbReference type="Pfam" id="PF00096">
    <property type="entry name" value="zf-C2H2"/>
    <property type="match status" value="2"/>
</dbReference>
<evidence type="ECO:0000259" key="5">
    <source>
        <dbReference type="PROSITE" id="PS50157"/>
    </source>
</evidence>
<reference evidence="6" key="1">
    <citation type="submission" date="2022-08" db="UniProtKB">
        <authorList>
            <consortium name="EnsemblMetazoa"/>
        </authorList>
    </citation>
    <scope>IDENTIFICATION</scope>
    <source>
        <strain evidence="6">Dongola</strain>
    </source>
</reference>
<dbReference type="InterPro" id="IPR013087">
    <property type="entry name" value="Znf_C2H2_type"/>
</dbReference>
<accession>A0A182I123</accession>
<evidence type="ECO:0000313" key="7">
    <source>
        <dbReference type="Proteomes" id="UP000075840"/>
    </source>
</evidence>
<dbReference type="PANTHER" id="PTHR24379">
    <property type="entry name" value="KRAB AND ZINC FINGER DOMAIN-CONTAINING"/>
    <property type="match status" value="1"/>
</dbReference>
<dbReference type="FunFam" id="3.30.160.60:FF:004163">
    <property type="match status" value="1"/>
</dbReference>
<dbReference type="GeneID" id="120895754"/>
<evidence type="ECO:0000313" key="6">
    <source>
        <dbReference type="EnsemblMetazoa" id="AARA007262-PA"/>
    </source>
</evidence>